<dbReference type="PROSITE" id="PS50066">
    <property type="entry name" value="MADS_BOX_2"/>
    <property type="match status" value="1"/>
</dbReference>
<name>A0ABR2PNK2_9ROSI</name>
<dbReference type="Pfam" id="PF00319">
    <property type="entry name" value="SRF-TF"/>
    <property type="match status" value="1"/>
</dbReference>
<dbReference type="EMBL" id="JBBPBN010000055">
    <property type="protein sequence ID" value="KAK8989995.1"/>
    <property type="molecule type" value="Genomic_DNA"/>
</dbReference>
<evidence type="ECO:0000256" key="4">
    <source>
        <dbReference type="ARBA" id="ARBA00023163"/>
    </source>
</evidence>
<keyword evidence="2" id="KW-0805">Transcription regulation</keyword>
<dbReference type="InterPro" id="IPR002100">
    <property type="entry name" value="TF_MADSbox"/>
</dbReference>
<feature type="region of interest" description="Disordered" evidence="6">
    <location>
        <begin position="1"/>
        <end position="23"/>
    </location>
</feature>
<comment type="caution">
    <text evidence="8">The sequence shown here is derived from an EMBL/GenBank/DDBJ whole genome shotgun (WGS) entry which is preliminary data.</text>
</comment>
<evidence type="ECO:0000256" key="3">
    <source>
        <dbReference type="ARBA" id="ARBA00023125"/>
    </source>
</evidence>
<dbReference type="Proteomes" id="UP001396334">
    <property type="component" value="Unassembled WGS sequence"/>
</dbReference>
<dbReference type="InterPro" id="IPR036879">
    <property type="entry name" value="TF_MADSbox_sf"/>
</dbReference>
<reference evidence="8 9" key="1">
    <citation type="journal article" date="2024" name="G3 (Bethesda)">
        <title>Genome assembly of Hibiscus sabdariffa L. provides insights into metabolisms of medicinal natural products.</title>
        <authorList>
            <person name="Kim T."/>
        </authorList>
    </citation>
    <scope>NUCLEOTIDE SEQUENCE [LARGE SCALE GENOMIC DNA]</scope>
    <source>
        <strain evidence="8">TK-2024</strain>
        <tissue evidence="8">Old leaves</tissue>
    </source>
</reference>
<protein>
    <recommendedName>
        <fullName evidence="7">MADS-box domain-containing protein</fullName>
    </recommendedName>
</protein>
<evidence type="ECO:0000313" key="8">
    <source>
        <dbReference type="EMBL" id="KAK8989995.1"/>
    </source>
</evidence>
<dbReference type="PRINTS" id="PR00404">
    <property type="entry name" value="MADSDOMAIN"/>
</dbReference>
<dbReference type="SMART" id="SM00432">
    <property type="entry name" value="MADS"/>
    <property type="match status" value="1"/>
</dbReference>
<accession>A0ABR2PNK2</accession>
<gene>
    <name evidence="8" type="ORF">V6N11_008515</name>
</gene>
<evidence type="ECO:0000256" key="1">
    <source>
        <dbReference type="ARBA" id="ARBA00004123"/>
    </source>
</evidence>
<keyword evidence="5" id="KW-0539">Nucleus</keyword>
<dbReference type="SUPFAM" id="SSF55455">
    <property type="entry name" value="SRF-like"/>
    <property type="match status" value="1"/>
</dbReference>
<keyword evidence="3" id="KW-0238">DNA-binding</keyword>
<evidence type="ECO:0000313" key="9">
    <source>
        <dbReference type="Proteomes" id="UP001396334"/>
    </source>
</evidence>
<keyword evidence="9" id="KW-1185">Reference proteome</keyword>
<feature type="compositionally biased region" description="Basic residues" evidence="6">
    <location>
        <begin position="9"/>
        <end position="22"/>
    </location>
</feature>
<dbReference type="PANTHER" id="PTHR11945">
    <property type="entry name" value="MADS BOX PROTEIN"/>
    <property type="match status" value="1"/>
</dbReference>
<dbReference type="Gene3D" id="3.40.1810.10">
    <property type="entry name" value="Transcription factor, MADS-box"/>
    <property type="match status" value="1"/>
</dbReference>
<keyword evidence="4" id="KW-0804">Transcription</keyword>
<evidence type="ECO:0000256" key="2">
    <source>
        <dbReference type="ARBA" id="ARBA00023015"/>
    </source>
</evidence>
<comment type="subcellular location">
    <subcellularLocation>
        <location evidence="1">Nucleus</location>
    </subcellularLocation>
</comment>
<feature type="domain" description="MADS-box" evidence="7">
    <location>
        <begin position="15"/>
        <end position="75"/>
    </location>
</feature>
<proteinExistence type="predicted"/>
<dbReference type="PANTHER" id="PTHR11945:SF828">
    <property type="entry name" value="AGAMOUS-LIKE MADS-BOX PROTEIN AGL62"/>
    <property type="match status" value="1"/>
</dbReference>
<organism evidence="8 9">
    <name type="scientific">Hibiscus sabdariffa</name>
    <name type="common">roselle</name>
    <dbReference type="NCBI Taxonomy" id="183260"/>
    <lineage>
        <taxon>Eukaryota</taxon>
        <taxon>Viridiplantae</taxon>
        <taxon>Streptophyta</taxon>
        <taxon>Embryophyta</taxon>
        <taxon>Tracheophyta</taxon>
        <taxon>Spermatophyta</taxon>
        <taxon>Magnoliopsida</taxon>
        <taxon>eudicotyledons</taxon>
        <taxon>Gunneridae</taxon>
        <taxon>Pentapetalae</taxon>
        <taxon>rosids</taxon>
        <taxon>malvids</taxon>
        <taxon>Malvales</taxon>
        <taxon>Malvaceae</taxon>
        <taxon>Malvoideae</taxon>
        <taxon>Hibiscus</taxon>
    </lineage>
</organism>
<dbReference type="CDD" id="cd00120">
    <property type="entry name" value="MADS"/>
    <property type="match status" value="1"/>
</dbReference>
<evidence type="ECO:0000256" key="5">
    <source>
        <dbReference type="ARBA" id="ARBA00023242"/>
    </source>
</evidence>
<evidence type="ECO:0000259" key="7">
    <source>
        <dbReference type="PROSITE" id="PS50066"/>
    </source>
</evidence>
<evidence type="ECO:0000256" key="6">
    <source>
        <dbReference type="SAM" id="MobiDB-lite"/>
    </source>
</evidence>
<sequence length="155" mass="17874">MDDNVMKEKKGRSSRGRQRIQIKKIEDESKRQVTFSKRRKGLFKKAKEISTLFGVEVGILTVSKFGRVYTTDDIDGVLETQPSFKDLLQKPNEEEEEGKLMEYRVGLMELREKAAVRLEELSIQDSSCLWGMGVVADEHVNQQLMTEQGIYEWGL</sequence>